<dbReference type="Pfam" id="PF12893">
    <property type="entry name" value="Lumazine_bd_2"/>
    <property type="match status" value="1"/>
</dbReference>
<keyword evidence="3" id="KW-1185">Reference proteome</keyword>
<comment type="caution">
    <text evidence="2">The sequence shown here is derived from an EMBL/GenBank/DDBJ whole genome shotgun (WGS) entry which is preliminary data.</text>
</comment>
<gene>
    <name evidence="2" type="ORF">BXY39_1117</name>
</gene>
<dbReference type="Gene3D" id="3.10.450.50">
    <property type="match status" value="1"/>
</dbReference>
<sequence>MKSPYGYTIAGAALGLALLSLLAGQAAPALAAPATSDHDAVTAAVFDYLDGQGEASLERLERAFASETAQMLTVAENEDGTPYVRVWNMADVLPRWASGDPAQTPRTGKILSMNVVDGRLATVVFDSNGRFFDILTLAKVGDRWKIINKAFVRQ</sequence>
<evidence type="ECO:0000313" key="2">
    <source>
        <dbReference type="EMBL" id="RMB08484.1"/>
    </source>
</evidence>
<protein>
    <submittedName>
        <fullName evidence="2">Putative lumazine-binding protein</fullName>
    </submittedName>
</protein>
<dbReference type="RefSeq" id="WP_170163650.1">
    <property type="nucleotide sequence ID" value="NZ_REFR01000010.1"/>
</dbReference>
<evidence type="ECO:0000313" key="3">
    <source>
        <dbReference type="Proteomes" id="UP000271227"/>
    </source>
</evidence>
<evidence type="ECO:0000256" key="1">
    <source>
        <dbReference type="SAM" id="SignalP"/>
    </source>
</evidence>
<dbReference type="Proteomes" id="UP000271227">
    <property type="component" value="Unassembled WGS sequence"/>
</dbReference>
<dbReference type="InterPro" id="IPR032710">
    <property type="entry name" value="NTF2-like_dom_sf"/>
</dbReference>
<feature type="chain" id="PRO_5018217083" evidence="1">
    <location>
        <begin position="32"/>
        <end position="154"/>
    </location>
</feature>
<name>A0A3M0CFX5_9PROT</name>
<organism evidence="2 3">
    <name type="scientific">Eilatimonas milleporae</name>
    <dbReference type="NCBI Taxonomy" id="911205"/>
    <lineage>
        <taxon>Bacteria</taxon>
        <taxon>Pseudomonadati</taxon>
        <taxon>Pseudomonadota</taxon>
        <taxon>Alphaproteobacteria</taxon>
        <taxon>Kordiimonadales</taxon>
        <taxon>Kordiimonadaceae</taxon>
        <taxon>Eilatimonas</taxon>
    </lineage>
</organism>
<feature type="signal peptide" evidence="1">
    <location>
        <begin position="1"/>
        <end position="31"/>
    </location>
</feature>
<accession>A0A3M0CFX5</accession>
<dbReference type="EMBL" id="REFR01000010">
    <property type="protein sequence ID" value="RMB08484.1"/>
    <property type="molecule type" value="Genomic_DNA"/>
</dbReference>
<dbReference type="AlphaFoldDB" id="A0A3M0CFX5"/>
<keyword evidence="1" id="KW-0732">Signal</keyword>
<dbReference type="InParanoid" id="A0A3M0CFX5"/>
<dbReference type="InterPro" id="IPR039437">
    <property type="entry name" value="FrzH/put_lumazine-bd"/>
</dbReference>
<reference evidence="2 3" key="1">
    <citation type="submission" date="2018-10" db="EMBL/GenBank/DDBJ databases">
        <title>Genomic Encyclopedia of Archaeal and Bacterial Type Strains, Phase II (KMG-II): from individual species to whole genera.</title>
        <authorList>
            <person name="Goeker M."/>
        </authorList>
    </citation>
    <scope>NUCLEOTIDE SEQUENCE [LARGE SCALE GENOMIC DNA]</scope>
    <source>
        <strain evidence="2 3">DSM 25217</strain>
    </source>
</reference>
<dbReference type="SUPFAM" id="SSF54427">
    <property type="entry name" value="NTF2-like"/>
    <property type="match status" value="1"/>
</dbReference>
<proteinExistence type="predicted"/>